<dbReference type="RefSeq" id="WP_190409321.1">
    <property type="nucleotide sequence ID" value="NZ_JACJRF010000060.1"/>
</dbReference>
<evidence type="ECO:0000256" key="1">
    <source>
        <dbReference type="SAM" id="MobiDB-lite"/>
    </source>
</evidence>
<gene>
    <name evidence="3" type="ORF">H6G18_22605</name>
</gene>
<evidence type="ECO:0000259" key="2">
    <source>
        <dbReference type="Pfam" id="PF01471"/>
    </source>
</evidence>
<dbReference type="InterPro" id="IPR002477">
    <property type="entry name" value="Peptidoglycan-bd-like"/>
</dbReference>
<feature type="compositionally biased region" description="Polar residues" evidence="1">
    <location>
        <begin position="169"/>
        <end position="192"/>
    </location>
</feature>
<reference evidence="3 4" key="1">
    <citation type="journal article" date="2020" name="ISME J.">
        <title>Comparative genomics reveals insights into cyanobacterial evolution and habitat adaptation.</title>
        <authorList>
            <person name="Chen M.Y."/>
            <person name="Teng W.K."/>
            <person name="Zhao L."/>
            <person name="Hu C.X."/>
            <person name="Zhou Y.K."/>
            <person name="Han B.P."/>
            <person name="Song L.R."/>
            <person name="Shu W.S."/>
        </authorList>
    </citation>
    <scope>NUCLEOTIDE SEQUENCE [LARGE SCALE GENOMIC DNA]</scope>
    <source>
        <strain evidence="3 4">FACHB-260</strain>
    </source>
</reference>
<feature type="domain" description="Peptidoglycan binding-like" evidence="2">
    <location>
        <begin position="70"/>
        <end position="126"/>
    </location>
</feature>
<dbReference type="Gene3D" id="1.10.101.10">
    <property type="entry name" value="PGBD-like superfamily/PGBD"/>
    <property type="match status" value="4"/>
</dbReference>
<dbReference type="PANTHER" id="PTHR41533">
    <property type="entry name" value="L,D-TRANSPEPTIDASE HI_1667-RELATED"/>
    <property type="match status" value="1"/>
</dbReference>
<organism evidence="3 4">
    <name type="scientific">Anabaena subtropica FACHB-260</name>
    <dbReference type="NCBI Taxonomy" id="2692884"/>
    <lineage>
        <taxon>Bacteria</taxon>
        <taxon>Bacillati</taxon>
        <taxon>Cyanobacteriota</taxon>
        <taxon>Cyanophyceae</taxon>
        <taxon>Nostocales</taxon>
        <taxon>Nostocaceae</taxon>
        <taxon>Anabaena</taxon>
    </lineage>
</organism>
<dbReference type="InterPro" id="IPR036366">
    <property type="entry name" value="PGBDSf"/>
</dbReference>
<dbReference type="Pfam" id="PF01471">
    <property type="entry name" value="PG_binding_1"/>
    <property type="match status" value="4"/>
</dbReference>
<feature type="domain" description="Peptidoglycan binding-like" evidence="2">
    <location>
        <begin position="375"/>
        <end position="414"/>
    </location>
</feature>
<feature type="region of interest" description="Disordered" evidence="1">
    <location>
        <begin position="129"/>
        <end position="221"/>
    </location>
</feature>
<dbReference type="Proteomes" id="UP000607281">
    <property type="component" value="Unassembled WGS sequence"/>
</dbReference>
<dbReference type="InterPro" id="IPR052905">
    <property type="entry name" value="LD-transpeptidase_YkuD-like"/>
</dbReference>
<protein>
    <submittedName>
        <fullName evidence="3">Peptidoglycan-binding protein</fullName>
    </submittedName>
</protein>
<comment type="caution">
    <text evidence="3">The sequence shown here is derived from an EMBL/GenBank/DDBJ whole genome shotgun (WGS) entry which is preliminary data.</text>
</comment>
<keyword evidence="4" id="KW-1185">Reference proteome</keyword>
<proteinExistence type="predicted"/>
<dbReference type="InterPro" id="IPR036365">
    <property type="entry name" value="PGBD-like_sf"/>
</dbReference>
<feature type="domain" description="Peptidoglycan binding-like" evidence="2">
    <location>
        <begin position="306"/>
        <end position="362"/>
    </location>
</feature>
<dbReference type="SUPFAM" id="SSF47090">
    <property type="entry name" value="PGBD-like"/>
    <property type="match status" value="4"/>
</dbReference>
<sequence>MDNIAYLHLAFAYEDGEPSELVSSYLFNKAATPDWKRLSSRAWKHMLPLAIALSILSSVSSVWALERGDQGPSVRNLQQKLQQAGFYQAPVTQVYDFSTEEAVRRFQAAAGLPVDGVVKASTLEKLDQWRSSPVSNQTQQPSTVIKPTAGQNSTTTTQTRTPAVIKPTVRQNSTAATQGSNTSVASRQTTRPNTTAATQSTSNTATVNPAANKRRNPNYLLKGDEGEDVRVLQQRLRIAGFYHGNPTGVFGPITEEAVKRFQTAYKLDVDGIVGPATQRRLPALGVGGEAPPKPAAQKDNLTIGDRGESVRVLQEQLIQAGYLQGQPNGYFGSYTADAVKRFQAANYLAASGIAGPTTRAKLHSSVSKAPKSDFNVLEIQRRLQARGFYKGRLDGVMENDTKKAIKQAQEFYGISLNDVRSGRF</sequence>
<feature type="domain" description="Peptidoglycan binding-like" evidence="2">
    <location>
        <begin position="226"/>
        <end position="281"/>
    </location>
</feature>
<feature type="compositionally biased region" description="Polar residues" evidence="1">
    <location>
        <begin position="129"/>
        <end position="153"/>
    </location>
</feature>
<feature type="compositionally biased region" description="Low complexity" evidence="1">
    <location>
        <begin position="193"/>
        <end position="206"/>
    </location>
</feature>
<name>A0ABR8CUP0_9NOST</name>
<dbReference type="PANTHER" id="PTHR41533:SF1">
    <property type="entry name" value="L,D-TRANSPEPTIDASE YCBB-RELATED"/>
    <property type="match status" value="1"/>
</dbReference>
<evidence type="ECO:0000313" key="3">
    <source>
        <dbReference type="EMBL" id="MBD2346912.1"/>
    </source>
</evidence>
<evidence type="ECO:0000313" key="4">
    <source>
        <dbReference type="Proteomes" id="UP000607281"/>
    </source>
</evidence>
<accession>A0ABR8CUP0</accession>
<dbReference type="EMBL" id="JACJRF010000060">
    <property type="protein sequence ID" value="MBD2346912.1"/>
    <property type="molecule type" value="Genomic_DNA"/>
</dbReference>